<comment type="caution">
    <text evidence="1">The sequence shown here is derived from an EMBL/GenBank/DDBJ whole genome shotgun (WGS) entry which is preliminary data.</text>
</comment>
<evidence type="ECO:0000313" key="1">
    <source>
        <dbReference type="EMBL" id="GAA2942547.1"/>
    </source>
</evidence>
<proteinExistence type="predicted"/>
<dbReference type="Pfam" id="PF09844">
    <property type="entry name" value="DUF2071"/>
    <property type="match status" value="1"/>
</dbReference>
<dbReference type="PANTHER" id="PTHR39186">
    <property type="entry name" value="DUF2071 FAMILY PROTEIN"/>
    <property type="match status" value="1"/>
</dbReference>
<dbReference type="InterPro" id="IPR018644">
    <property type="entry name" value="DUF2071"/>
</dbReference>
<keyword evidence="2" id="KW-1185">Reference proteome</keyword>
<dbReference type="InterPro" id="IPR023375">
    <property type="entry name" value="ADC_dom_sf"/>
</dbReference>
<dbReference type="EMBL" id="BAAAUD010000031">
    <property type="protein sequence ID" value="GAA2942547.1"/>
    <property type="molecule type" value="Genomic_DNA"/>
</dbReference>
<accession>A0ABP6JSQ6</accession>
<dbReference type="PANTHER" id="PTHR39186:SF1">
    <property type="entry name" value="DUF2071 DOMAIN-CONTAINING PROTEIN"/>
    <property type="match status" value="1"/>
</dbReference>
<dbReference type="RefSeq" id="WP_344495183.1">
    <property type="nucleotide sequence ID" value="NZ_BAAAUD010000031.1"/>
</dbReference>
<sequence length="247" mass="26982">MVSYGAERRLRLRVLRADWLNQAFVHWPYRPADVQALLPGGLRADTYDGAAWVTLTPFLMAGVRPAGVPSCVPALGSFLETNLRTYVRGPDGRQALWFLTIEVSCPAMLAARAVGAPYHRGSLSLRRNDEICSYSGARRGGEGAYRLAVRCGAPVVPSERDVWLTTRWHAFTRRAGLVWDTPVEHAPWPLHTGAVENLTQSLTTAVGLPTPSRDPLVHFSPGVRGVRIGPSRPRWRAAGSAGGALRN</sequence>
<name>A0ABP6JSQ6_9ACTN</name>
<dbReference type="SUPFAM" id="SSF160104">
    <property type="entry name" value="Acetoacetate decarboxylase-like"/>
    <property type="match status" value="1"/>
</dbReference>
<reference evidence="2" key="1">
    <citation type="journal article" date="2019" name="Int. J. Syst. Evol. Microbiol.">
        <title>The Global Catalogue of Microorganisms (GCM) 10K type strain sequencing project: providing services to taxonomists for standard genome sequencing and annotation.</title>
        <authorList>
            <consortium name="The Broad Institute Genomics Platform"/>
            <consortium name="The Broad Institute Genome Sequencing Center for Infectious Disease"/>
            <person name="Wu L."/>
            <person name="Ma J."/>
        </authorList>
    </citation>
    <scope>NUCLEOTIDE SEQUENCE [LARGE SCALE GENOMIC DNA]</scope>
    <source>
        <strain evidence="2">JCM 9088</strain>
    </source>
</reference>
<gene>
    <name evidence="1" type="ORF">GCM10010446_29740</name>
</gene>
<dbReference type="Proteomes" id="UP001500403">
    <property type="component" value="Unassembled WGS sequence"/>
</dbReference>
<protein>
    <submittedName>
        <fullName evidence="1">YqjF family protein</fullName>
    </submittedName>
</protein>
<organism evidence="1 2">
    <name type="scientific">Streptomyces enissocaesilis</name>
    <dbReference type="NCBI Taxonomy" id="332589"/>
    <lineage>
        <taxon>Bacteria</taxon>
        <taxon>Bacillati</taxon>
        <taxon>Actinomycetota</taxon>
        <taxon>Actinomycetes</taxon>
        <taxon>Kitasatosporales</taxon>
        <taxon>Streptomycetaceae</taxon>
        <taxon>Streptomyces</taxon>
        <taxon>Streptomyces rochei group</taxon>
    </lineage>
</organism>
<evidence type="ECO:0000313" key="2">
    <source>
        <dbReference type="Proteomes" id="UP001500403"/>
    </source>
</evidence>